<proteinExistence type="predicted"/>
<name>A0ABW8AI60_9ACTN</name>
<evidence type="ECO:0000313" key="4">
    <source>
        <dbReference type="EMBL" id="MFI7586047.1"/>
    </source>
</evidence>
<keyword evidence="5" id="KW-1185">Reference proteome</keyword>
<dbReference type="SMART" id="SM00332">
    <property type="entry name" value="PP2Cc"/>
    <property type="match status" value="1"/>
</dbReference>
<keyword evidence="4" id="KW-0378">Hydrolase</keyword>
<dbReference type="CDD" id="cd00143">
    <property type="entry name" value="PP2Cc"/>
    <property type="match status" value="1"/>
</dbReference>
<feature type="transmembrane region" description="Helical" evidence="2">
    <location>
        <begin position="314"/>
        <end position="335"/>
    </location>
</feature>
<keyword evidence="2" id="KW-0472">Membrane</keyword>
<dbReference type="EC" id="3.1.3.16" evidence="4"/>
<evidence type="ECO:0000256" key="1">
    <source>
        <dbReference type="SAM" id="MobiDB-lite"/>
    </source>
</evidence>
<dbReference type="Pfam" id="PF13672">
    <property type="entry name" value="PP2C_2"/>
    <property type="match status" value="1"/>
</dbReference>
<feature type="region of interest" description="Disordered" evidence="1">
    <location>
        <begin position="412"/>
        <end position="471"/>
    </location>
</feature>
<gene>
    <name evidence="4" type="ORF">ACIB24_03100</name>
</gene>
<dbReference type="InterPro" id="IPR001932">
    <property type="entry name" value="PPM-type_phosphatase-like_dom"/>
</dbReference>
<evidence type="ECO:0000259" key="3">
    <source>
        <dbReference type="PROSITE" id="PS51746"/>
    </source>
</evidence>
<dbReference type="Proteomes" id="UP001612915">
    <property type="component" value="Unassembled WGS sequence"/>
</dbReference>
<dbReference type="InterPro" id="IPR015655">
    <property type="entry name" value="PP2C"/>
</dbReference>
<dbReference type="EMBL" id="JBITLV010000001">
    <property type="protein sequence ID" value="MFI7586047.1"/>
    <property type="molecule type" value="Genomic_DNA"/>
</dbReference>
<dbReference type="SMART" id="SM00331">
    <property type="entry name" value="PP2C_SIG"/>
    <property type="match status" value="1"/>
</dbReference>
<dbReference type="PROSITE" id="PS51746">
    <property type="entry name" value="PPM_2"/>
    <property type="match status" value="1"/>
</dbReference>
<keyword evidence="2" id="KW-0812">Transmembrane</keyword>
<evidence type="ECO:0000313" key="5">
    <source>
        <dbReference type="Proteomes" id="UP001612915"/>
    </source>
</evidence>
<evidence type="ECO:0000256" key="2">
    <source>
        <dbReference type="SAM" id="Phobius"/>
    </source>
</evidence>
<feature type="compositionally biased region" description="Low complexity" evidence="1">
    <location>
        <begin position="426"/>
        <end position="462"/>
    </location>
</feature>
<sequence>MAVALRYAALSDVGLVRSNNQDSGYAGPRLLVIADGMGGHAGGDIASSLAIGEMAHLDGESYGPDAVLSALSQSVHAAHGELLARVAEEPALTGMGTTVTALLRTGGRLALAHIGDSRAYLLRDGELTQITRDHTFVQRLVDDGRITPEEAETHPQRSVLMRVLSDVVEDVEPDLSVREAKVGDRYLLCSDGLSSVVSHETIEETMSAGDDPAATCQALVQLALRGGAPDNVTCIVADIVDTATTPTDTVPTVVGSAALREPPRARPAATTPAERAAELTGVLPAVPPAQPDSGLRAAPPAPEPPRSRLRRLRLWLGVSAVVLILVAGGFGAYRWSQGQFFVGDAAGVVAIYKGLPDDLGPIKLSSVVVRDPTLPVAIVPQSWAEQLDDGIPADSRADAERIVQAIRVETCTGDDGTSITTPTATAEPTGSPGASSSASSTASTEPSPDPSASASPGAQDPSTLPACEGFN</sequence>
<comment type="caution">
    <text evidence="4">The sequence shown here is derived from an EMBL/GenBank/DDBJ whole genome shotgun (WGS) entry which is preliminary data.</text>
</comment>
<dbReference type="PANTHER" id="PTHR47992">
    <property type="entry name" value="PROTEIN PHOSPHATASE"/>
    <property type="match status" value="1"/>
</dbReference>
<protein>
    <submittedName>
        <fullName evidence="4">PP2C family protein-serine/threonine phosphatase</fullName>
        <ecNumber evidence="4">3.1.3.16</ecNumber>
    </submittedName>
</protein>
<keyword evidence="2" id="KW-1133">Transmembrane helix</keyword>
<dbReference type="Gene3D" id="3.60.40.10">
    <property type="entry name" value="PPM-type phosphatase domain"/>
    <property type="match status" value="1"/>
</dbReference>
<feature type="compositionally biased region" description="Polar residues" evidence="1">
    <location>
        <begin position="415"/>
        <end position="424"/>
    </location>
</feature>
<reference evidence="4 5" key="1">
    <citation type="submission" date="2024-10" db="EMBL/GenBank/DDBJ databases">
        <title>The Natural Products Discovery Center: Release of the First 8490 Sequenced Strains for Exploring Actinobacteria Biosynthetic Diversity.</title>
        <authorList>
            <person name="Kalkreuter E."/>
            <person name="Kautsar S.A."/>
            <person name="Yang D."/>
            <person name="Bader C.D."/>
            <person name="Teijaro C.N."/>
            <person name="Fluegel L."/>
            <person name="Davis C.M."/>
            <person name="Simpson J.R."/>
            <person name="Lauterbach L."/>
            <person name="Steele A.D."/>
            <person name="Gui C."/>
            <person name="Meng S."/>
            <person name="Li G."/>
            <person name="Viehrig K."/>
            <person name="Ye F."/>
            <person name="Su P."/>
            <person name="Kiefer A.F."/>
            <person name="Nichols A."/>
            <person name="Cepeda A.J."/>
            <person name="Yan W."/>
            <person name="Fan B."/>
            <person name="Jiang Y."/>
            <person name="Adhikari A."/>
            <person name="Zheng C.-J."/>
            <person name="Schuster L."/>
            <person name="Cowan T.M."/>
            <person name="Smanski M.J."/>
            <person name="Chevrette M.G."/>
            <person name="De Carvalho L.P.S."/>
            <person name="Shen B."/>
        </authorList>
    </citation>
    <scope>NUCLEOTIDE SEQUENCE [LARGE SCALE GENOMIC DNA]</scope>
    <source>
        <strain evidence="4 5">NPDC049639</strain>
    </source>
</reference>
<dbReference type="SUPFAM" id="SSF81606">
    <property type="entry name" value="PP2C-like"/>
    <property type="match status" value="1"/>
</dbReference>
<accession>A0ABW8AI60</accession>
<dbReference type="GO" id="GO:0004722">
    <property type="term" value="F:protein serine/threonine phosphatase activity"/>
    <property type="evidence" value="ECO:0007669"/>
    <property type="project" value="UniProtKB-EC"/>
</dbReference>
<dbReference type="RefSeq" id="WP_398275002.1">
    <property type="nucleotide sequence ID" value="NZ_JBITLV010000001.1"/>
</dbReference>
<feature type="domain" description="PPM-type phosphatase" evidence="3">
    <location>
        <begin position="6"/>
        <end position="239"/>
    </location>
</feature>
<organism evidence="4 5">
    <name type="scientific">Spongisporangium articulatum</name>
    <dbReference type="NCBI Taxonomy" id="3362603"/>
    <lineage>
        <taxon>Bacteria</taxon>
        <taxon>Bacillati</taxon>
        <taxon>Actinomycetota</taxon>
        <taxon>Actinomycetes</taxon>
        <taxon>Kineosporiales</taxon>
        <taxon>Kineosporiaceae</taxon>
        <taxon>Spongisporangium</taxon>
    </lineage>
</organism>
<dbReference type="InterPro" id="IPR036457">
    <property type="entry name" value="PPM-type-like_dom_sf"/>
</dbReference>